<dbReference type="SUPFAM" id="SSF52343">
    <property type="entry name" value="Ferredoxin reductase-like, C-terminal NADP-linked domain"/>
    <property type="match status" value="1"/>
</dbReference>
<evidence type="ECO:0000256" key="7">
    <source>
        <dbReference type="ARBA" id="ARBA00023136"/>
    </source>
</evidence>
<dbReference type="PANTHER" id="PTHR19370">
    <property type="entry name" value="NADH-CYTOCHROME B5 REDUCTASE"/>
    <property type="match status" value="1"/>
</dbReference>
<reference evidence="10 11" key="1">
    <citation type="submission" date="2024-02" db="EMBL/GenBank/DDBJ databases">
        <title>De novo assembly and annotation of 12 fungi associated with fruit tree decline syndrome in Ontario, Canada.</title>
        <authorList>
            <person name="Sulman M."/>
            <person name="Ellouze W."/>
            <person name="Ilyukhin E."/>
        </authorList>
    </citation>
    <scope>NUCLEOTIDE SEQUENCE [LARGE SCALE GENOMIC DNA]</scope>
    <source>
        <strain evidence="10 11">FDS-637</strain>
    </source>
</reference>
<comment type="caution">
    <text evidence="10">The sequence shown here is derived from an EMBL/GenBank/DDBJ whole genome shotgun (WGS) entry which is preliminary data.</text>
</comment>
<dbReference type="InterPro" id="IPR008333">
    <property type="entry name" value="Cbr1-like_FAD-bd_dom"/>
</dbReference>
<dbReference type="InterPro" id="IPR039261">
    <property type="entry name" value="FNR_nucleotide-bd"/>
</dbReference>
<keyword evidence="4" id="KW-0285">Flavoprotein</keyword>
<keyword evidence="11" id="KW-1185">Reference proteome</keyword>
<dbReference type="PROSITE" id="PS51384">
    <property type="entry name" value="FAD_FR"/>
    <property type="match status" value="1"/>
</dbReference>
<protein>
    <recommendedName>
        <fullName evidence="9">FAD-binding FR-type domain-containing protein</fullName>
    </recommendedName>
</protein>
<dbReference type="InterPro" id="IPR001433">
    <property type="entry name" value="OxRdtase_FAD/NAD-bd"/>
</dbReference>
<keyword evidence="6" id="KW-0560">Oxidoreductase</keyword>
<evidence type="ECO:0000256" key="1">
    <source>
        <dbReference type="ARBA" id="ARBA00001974"/>
    </source>
</evidence>
<dbReference type="InterPro" id="IPR001834">
    <property type="entry name" value="CBR-like"/>
</dbReference>
<proteinExistence type="inferred from homology"/>
<name>A0ABR3CQ50_9PEZI</name>
<dbReference type="RefSeq" id="XP_066635772.1">
    <property type="nucleotide sequence ID" value="XM_066773205.1"/>
</dbReference>
<evidence type="ECO:0000256" key="4">
    <source>
        <dbReference type="ARBA" id="ARBA00022630"/>
    </source>
</evidence>
<dbReference type="EMBL" id="JAJVCZ030000002">
    <property type="protein sequence ID" value="KAL0262743.1"/>
    <property type="molecule type" value="Genomic_DNA"/>
</dbReference>
<dbReference type="Proteomes" id="UP001430584">
    <property type="component" value="Unassembled WGS sequence"/>
</dbReference>
<evidence type="ECO:0000256" key="2">
    <source>
        <dbReference type="ARBA" id="ARBA00004370"/>
    </source>
</evidence>
<comment type="cofactor">
    <cofactor evidence="1">
        <name>FAD</name>
        <dbReference type="ChEBI" id="CHEBI:57692"/>
    </cofactor>
</comment>
<feature type="region of interest" description="Disordered" evidence="8">
    <location>
        <begin position="114"/>
        <end position="134"/>
    </location>
</feature>
<dbReference type="Gene3D" id="3.40.50.80">
    <property type="entry name" value="Nucleotide-binding domain of ferredoxin-NADP reductase (FNR) module"/>
    <property type="match status" value="1"/>
</dbReference>
<evidence type="ECO:0000313" key="10">
    <source>
        <dbReference type="EMBL" id="KAL0262743.1"/>
    </source>
</evidence>
<organism evidence="10 11">
    <name type="scientific">Diplodia seriata</name>
    <dbReference type="NCBI Taxonomy" id="420778"/>
    <lineage>
        <taxon>Eukaryota</taxon>
        <taxon>Fungi</taxon>
        <taxon>Dikarya</taxon>
        <taxon>Ascomycota</taxon>
        <taxon>Pezizomycotina</taxon>
        <taxon>Dothideomycetes</taxon>
        <taxon>Dothideomycetes incertae sedis</taxon>
        <taxon>Botryosphaeriales</taxon>
        <taxon>Botryosphaeriaceae</taxon>
        <taxon>Diplodia</taxon>
    </lineage>
</organism>
<evidence type="ECO:0000256" key="5">
    <source>
        <dbReference type="ARBA" id="ARBA00022827"/>
    </source>
</evidence>
<accession>A0ABR3CQ50</accession>
<evidence type="ECO:0000313" key="11">
    <source>
        <dbReference type="Proteomes" id="UP001430584"/>
    </source>
</evidence>
<gene>
    <name evidence="10" type="ORF">SLS55_001715</name>
</gene>
<keyword evidence="7" id="KW-0472">Membrane</keyword>
<comment type="subcellular location">
    <subcellularLocation>
        <location evidence="2">Membrane</location>
    </subcellularLocation>
</comment>
<dbReference type="Pfam" id="PF00970">
    <property type="entry name" value="FAD_binding_6"/>
    <property type="match status" value="1"/>
</dbReference>
<evidence type="ECO:0000256" key="3">
    <source>
        <dbReference type="ARBA" id="ARBA00006105"/>
    </source>
</evidence>
<dbReference type="SUPFAM" id="SSF63380">
    <property type="entry name" value="Riboflavin synthase domain-like"/>
    <property type="match status" value="1"/>
</dbReference>
<dbReference type="InterPro" id="IPR017938">
    <property type="entry name" value="Riboflavin_synthase-like_b-brl"/>
</dbReference>
<dbReference type="CDD" id="cd06183">
    <property type="entry name" value="cyt_b5_reduct_like"/>
    <property type="match status" value="1"/>
</dbReference>
<dbReference type="Pfam" id="PF00175">
    <property type="entry name" value="NAD_binding_1"/>
    <property type="match status" value="1"/>
</dbReference>
<dbReference type="GeneID" id="92005800"/>
<sequence length="377" mass="40924">MPRLLHASLRPNPGVLLVLGGSAAAGFGYRHWTNSKDASSSSSAAAAESATLHPLRFAHYAIADRAPVSSTSTLFTLRARDGPATAQQDLRDIWARCVWSVEAKQPQLQIARAYTPLPPPTTTTDDEETDGGTTDASQLRFLIRRERAGEVSNYLHRLPPGAAVELRGPHVAFEIPDDVTEVLFLAGGTGIAPALQVARALQMREGREASRMRILWANRRREDCAGGRSDDDVATQGSGWGSWLGWGSGKKGRKEQDAGVPTATTTTTTGGEDGLVVREIDALKRRAGAAQQRLAVDYFVDEEKTFIQPSHVARHLQEASKSGEKSPGSRLILISGPDGFLDYWAGRKIWAEQGEVQGPLRGALSKMDLKGWRVWKL</sequence>
<comment type="similarity">
    <text evidence="3">Belongs to the flavoprotein pyridine nucleotide cytochrome reductase family.</text>
</comment>
<dbReference type="PRINTS" id="PR00406">
    <property type="entry name" value="CYTB5RDTASE"/>
</dbReference>
<evidence type="ECO:0000256" key="8">
    <source>
        <dbReference type="SAM" id="MobiDB-lite"/>
    </source>
</evidence>
<feature type="region of interest" description="Disordered" evidence="8">
    <location>
        <begin position="246"/>
        <end position="271"/>
    </location>
</feature>
<keyword evidence="5" id="KW-0274">FAD</keyword>
<evidence type="ECO:0000256" key="6">
    <source>
        <dbReference type="ARBA" id="ARBA00023002"/>
    </source>
</evidence>
<feature type="domain" description="FAD-binding FR-type" evidence="9">
    <location>
        <begin position="55"/>
        <end position="176"/>
    </location>
</feature>
<dbReference type="Gene3D" id="2.40.30.10">
    <property type="entry name" value="Translation factors"/>
    <property type="match status" value="1"/>
</dbReference>
<evidence type="ECO:0000259" key="9">
    <source>
        <dbReference type="PROSITE" id="PS51384"/>
    </source>
</evidence>
<dbReference type="InterPro" id="IPR017927">
    <property type="entry name" value="FAD-bd_FR_type"/>
</dbReference>
<dbReference type="PANTHER" id="PTHR19370:SF189">
    <property type="entry name" value="CYTOCHROME C MITOCHONDRIAL IMPORT FACTOR CYC2"/>
    <property type="match status" value="1"/>
</dbReference>